<dbReference type="Pfam" id="PF07883">
    <property type="entry name" value="Cupin_2"/>
    <property type="match status" value="1"/>
</dbReference>
<accession>A0ABS9SEE3</accession>
<dbReference type="InterPro" id="IPR011051">
    <property type="entry name" value="RmlC_Cupin_sf"/>
</dbReference>
<gene>
    <name evidence="2" type="ORF">MKP09_01735</name>
</gene>
<feature type="domain" description="Cupin type-2" evidence="1">
    <location>
        <begin position="33"/>
        <end position="75"/>
    </location>
</feature>
<dbReference type="Proteomes" id="UP001202248">
    <property type="component" value="Unassembled WGS sequence"/>
</dbReference>
<dbReference type="SUPFAM" id="SSF51182">
    <property type="entry name" value="RmlC-like cupins"/>
    <property type="match status" value="1"/>
</dbReference>
<evidence type="ECO:0000259" key="1">
    <source>
        <dbReference type="Pfam" id="PF07883"/>
    </source>
</evidence>
<protein>
    <submittedName>
        <fullName evidence="2">Cupin domain-containing protein</fullName>
    </submittedName>
</protein>
<evidence type="ECO:0000313" key="2">
    <source>
        <dbReference type="EMBL" id="MCH5596731.1"/>
    </source>
</evidence>
<evidence type="ECO:0000313" key="3">
    <source>
        <dbReference type="Proteomes" id="UP001202248"/>
    </source>
</evidence>
<dbReference type="InterPro" id="IPR013096">
    <property type="entry name" value="Cupin_2"/>
</dbReference>
<proteinExistence type="predicted"/>
<keyword evidence="3" id="KW-1185">Reference proteome</keyword>
<name>A0ABS9SEE3_9BACT</name>
<sequence>MKIEYEIVRSDPGSSFRLLHHKMVKSSDFIWQYHYHPEFELVYVPRGSGTRHVGNHLSTYHQGDLVLIGSNLPHSGFGLNSTDLHEEVVLQITPEVFSFDFPEMTAIEPLLELSKYGLAFSPRIQDQVGKKC</sequence>
<dbReference type="Gene3D" id="2.60.120.10">
    <property type="entry name" value="Jelly Rolls"/>
    <property type="match status" value="1"/>
</dbReference>
<dbReference type="RefSeq" id="WP_240826151.1">
    <property type="nucleotide sequence ID" value="NZ_JAKWBL010000001.1"/>
</dbReference>
<comment type="caution">
    <text evidence="2">The sequence shown here is derived from an EMBL/GenBank/DDBJ whole genome shotgun (WGS) entry which is preliminary data.</text>
</comment>
<reference evidence="2 3" key="1">
    <citation type="submission" date="2022-02" db="EMBL/GenBank/DDBJ databases">
        <authorList>
            <person name="Min J."/>
        </authorList>
    </citation>
    <scope>NUCLEOTIDE SEQUENCE [LARGE SCALE GENOMIC DNA]</scope>
    <source>
        <strain evidence="2 3">GR10-1</strain>
    </source>
</reference>
<dbReference type="EMBL" id="JAKWBL010000001">
    <property type="protein sequence ID" value="MCH5596731.1"/>
    <property type="molecule type" value="Genomic_DNA"/>
</dbReference>
<organism evidence="2 3">
    <name type="scientific">Niabella ginsengisoli</name>
    <dbReference type="NCBI Taxonomy" id="522298"/>
    <lineage>
        <taxon>Bacteria</taxon>
        <taxon>Pseudomonadati</taxon>
        <taxon>Bacteroidota</taxon>
        <taxon>Chitinophagia</taxon>
        <taxon>Chitinophagales</taxon>
        <taxon>Chitinophagaceae</taxon>
        <taxon>Niabella</taxon>
    </lineage>
</organism>
<dbReference type="InterPro" id="IPR014710">
    <property type="entry name" value="RmlC-like_jellyroll"/>
</dbReference>